<dbReference type="RefSeq" id="WP_008989700.1">
    <property type="nucleotide sequence ID" value="NZ_CP131589.1"/>
</dbReference>
<dbReference type="GeneID" id="99742569"/>
<dbReference type="Proteomes" id="UP000240530">
    <property type="component" value="Unassembled WGS sequence"/>
</dbReference>
<dbReference type="EMBL" id="PYNS01000020">
    <property type="protein sequence ID" value="PSV09279.1"/>
    <property type="molecule type" value="Genomic_DNA"/>
</dbReference>
<evidence type="ECO:0000313" key="2">
    <source>
        <dbReference type="EMBL" id="PSV09279.1"/>
    </source>
</evidence>
<evidence type="ECO:0008006" key="4">
    <source>
        <dbReference type="Google" id="ProtNLM"/>
    </source>
</evidence>
<feature type="signal peptide" evidence="1">
    <location>
        <begin position="1"/>
        <end position="17"/>
    </location>
</feature>
<dbReference type="PROSITE" id="PS51257">
    <property type="entry name" value="PROKAR_LIPOPROTEIN"/>
    <property type="match status" value="1"/>
</dbReference>
<evidence type="ECO:0000256" key="1">
    <source>
        <dbReference type="SAM" id="SignalP"/>
    </source>
</evidence>
<dbReference type="AlphaFoldDB" id="A0A2T3KSC0"/>
<proteinExistence type="predicted"/>
<comment type="caution">
    <text evidence="2">The sequence shown here is derived from an EMBL/GenBank/DDBJ whole genome shotgun (WGS) entry which is preliminary data.</text>
</comment>
<sequence>MRNLFIFLLSGLLTACASSNLTSSWVDTTYTKFPIKSTVVVAMSDNLRVRRIFEDDMANQLRANGVNAVPSSQIFPNELPSKSDIEAYVKKNNTQTVFVAKLINIEDKEVRYPGNTGFGYGRSVSFYNYYNTSYSYIYDDSYSVSYEFVNVEFTLFDTKSHVPVWSTSSESVDPTDMNNIIDELTGILVSNMKDNNVIK</sequence>
<organism evidence="2 3">
    <name type="scientific">Photobacterium leiognathi subsp. mandapamensis</name>
    <name type="common">Photobacterium mandapamensis</name>
    <dbReference type="NCBI Taxonomy" id="48408"/>
    <lineage>
        <taxon>Bacteria</taxon>
        <taxon>Pseudomonadati</taxon>
        <taxon>Pseudomonadota</taxon>
        <taxon>Gammaproteobacteria</taxon>
        <taxon>Vibrionales</taxon>
        <taxon>Vibrionaceae</taxon>
        <taxon>Photobacterium</taxon>
    </lineage>
</organism>
<accession>A0A2T3KSC0</accession>
<reference evidence="2 3" key="1">
    <citation type="submission" date="2018-03" db="EMBL/GenBank/DDBJ databases">
        <title>Whole genome sequencing of Histamine producing bacteria.</title>
        <authorList>
            <person name="Butler K."/>
        </authorList>
    </citation>
    <scope>NUCLEOTIDE SEQUENCE [LARGE SCALE GENOMIC DNA]</scope>
    <source>
        <strain evidence="2 3">Res.4.1</strain>
    </source>
</reference>
<name>A0A2T3KSC0_PHOLD</name>
<keyword evidence="1" id="KW-0732">Signal</keyword>
<feature type="chain" id="PRO_5015780165" description="DUF4136 domain-containing protein" evidence="1">
    <location>
        <begin position="18"/>
        <end position="199"/>
    </location>
</feature>
<evidence type="ECO:0000313" key="3">
    <source>
        <dbReference type="Proteomes" id="UP000240530"/>
    </source>
</evidence>
<protein>
    <recommendedName>
        <fullName evidence="4">DUF4136 domain-containing protein</fullName>
    </recommendedName>
</protein>
<gene>
    <name evidence="2" type="ORF">C0W93_15745</name>
</gene>